<proteinExistence type="predicted"/>
<organism evidence="3 4">
    <name type="scientific">Agrocybe chaxingu</name>
    <dbReference type="NCBI Taxonomy" id="84603"/>
    <lineage>
        <taxon>Eukaryota</taxon>
        <taxon>Fungi</taxon>
        <taxon>Dikarya</taxon>
        <taxon>Basidiomycota</taxon>
        <taxon>Agaricomycotina</taxon>
        <taxon>Agaricomycetes</taxon>
        <taxon>Agaricomycetidae</taxon>
        <taxon>Agaricales</taxon>
        <taxon>Agaricineae</taxon>
        <taxon>Strophariaceae</taxon>
        <taxon>Agrocybe</taxon>
    </lineage>
</organism>
<dbReference type="PROSITE" id="PS50294">
    <property type="entry name" value="WD_REPEATS_REGION"/>
    <property type="match status" value="1"/>
</dbReference>
<dbReference type="InterPro" id="IPR015943">
    <property type="entry name" value="WD40/YVTN_repeat-like_dom_sf"/>
</dbReference>
<sequence>MPNPSFSSSSTEPDTSPSSSSTYPPVLSTPILATGGSDGRVITFSLQTYTPLHRIAAHDSSVTALQFSPSLGYLVTGGNDGRVRLFELASGRYVRELCEPGECVWKVGFTRSREGGLGPGHSGGTGAGVQMPVQGGGGEGEVLAITCKRGGKTGVDIWSMGVGAGKFQKKPRRSASGKEKEKAKEKMKRSEMDGKNPS</sequence>
<evidence type="ECO:0000256" key="2">
    <source>
        <dbReference type="SAM" id="MobiDB-lite"/>
    </source>
</evidence>
<feature type="compositionally biased region" description="Basic and acidic residues" evidence="2">
    <location>
        <begin position="176"/>
        <end position="198"/>
    </location>
</feature>
<feature type="repeat" description="WD" evidence="1">
    <location>
        <begin position="55"/>
        <end position="96"/>
    </location>
</feature>
<feature type="region of interest" description="Disordered" evidence="2">
    <location>
        <begin position="116"/>
        <end position="135"/>
    </location>
</feature>
<feature type="compositionally biased region" description="Gly residues" evidence="2">
    <location>
        <begin position="116"/>
        <end position="127"/>
    </location>
</feature>
<reference evidence="3" key="1">
    <citation type="submission" date="2022-07" db="EMBL/GenBank/DDBJ databases">
        <title>Genome Sequence of Agrocybe chaxingu.</title>
        <authorList>
            <person name="Buettner E."/>
        </authorList>
    </citation>
    <scope>NUCLEOTIDE SEQUENCE</scope>
    <source>
        <strain evidence="3">MP-N11</strain>
    </source>
</reference>
<dbReference type="InterPro" id="IPR011047">
    <property type="entry name" value="Quinoprotein_ADH-like_sf"/>
</dbReference>
<keyword evidence="4" id="KW-1185">Reference proteome</keyword>
<dbReference type="PANTHER" id="PTHR19879">
    <property type="entry name" value="TRANSCRIPTION INITIATION FACTOR TFIID"/>
    <property type="match status" value="1"/>
</dbReference>
<evidence type="ECO:0000313" key="3">
    <source>
        <dbReference type="EMBL" id="KAJ3503143.1"/>
    </source>
</evidence>
<dbReference type="Pfam" id="PF00400">
    <property type="entry name" value="WD40"/>
    <property type="match status" value="1"/>
</dbReference>
<dbReference type="EMBL" id="JANKHO010001181">
    <property type="protein sequence ID" value="KAJ3503143.1"/>
    <property type="molecule type" value="Genomic_DNA"/>
</dbReference>
<protein>
    <submittedName>
        <fullName evidence="3">Uncharacterized protein</fullName>
    </submittedName>
</protein>
<comment type="caution">
    <text evidence="3">The sequence shown here is derived from an EMBL/GenBank/DDBJ whole genome shotgun (WGS) entry which is preliminary data.</text>
</comment>
<dbReference type="OrthoDB" id="190105at2759"/>
<dbReference type="PANTHER" id="PTHR19879:SF9">
    <property type="entry name" value="TRANSCRIPTION INITIATION FACTOR TFIID SUBUNIT 5"/>
    <property type="match status" value="1"/>
</dbReference>
<dbReference type="PROSITE" id="PS50082">
    <property type="entry name" value="WD_REPEATS_2"/>
    <property type="match status" value="1"/>
</dbReference>
<keyword evidence="1" id="KW-0853">WD repeat</keyword>
<dbReference type="Proteomes" id="UP001148786">
    <property type="component" value="Unassembled WGS sequence"/>
</dbReference>
<dbReference type="InterPro" id="IPR001680">
    <property type="entry name" value="WD40_rpt"/>
</dbReference>
<feature type="region of interest" description="Disordered" evidence="2">
    <location>
        <begin position="162"/>
        <end position="198"/>
    </location>
</feature>
<evidence type="ECO:0000313" key="4">
    <source>
        <dbReference type="Proteomes" id="UP001148786"/>
    </source>
</evidence>
<name>A0A9W8K1K7_9AGAR</name>
<dbReference type="Gene3D" id="2.130.10.10">
    <property type="entry name" value="YVTN repeat-like/Quinoprotein amine dehydrogenase"/>
    <property type="match status" value="1"/>
</dbReference>
<dbReference type="SUPFAM" id="SSF50998">
    <property type="entry name" value="Quinoprotein alcohol dehydrogenase-like"/>
    <property type="match status" value="1"/>
</dbReference>
<accession>A0A9W8K1K7</accession>
<gene>
    <name evidence="3" type="ORF">NLJ89_g8562</name>
</gene>
<evidence type="ECO:0000256" key="1">
    <source>
        <dbReference type="PROSITE-ProRule" id="PRU00221"/>
    </source>
</evidence>
<feature type="region of interest" description="Disordered" evidence="2">
    <location>
        <begin position="1"/>
        <end position="30"/>
    </location>
</feature>
<dbReference type="SMART" id="SM00320">
    <property type="entry name" value="WD40"/>
    <property type="match status" value="1"/>
</dbReference>
<dbReference type="AlphaFoldDB" id="A0A9W8K1K7"/>